<dbReference type="Gene3D" id="3.40.50.1820">
    <property type="entry name" value="alpha/beta hydrolase"/>
    <property type="match status" value="1"/>
</dbReference>
<sequence length="279" mass="30203">MAESRITQLTHAGMTFDVIDSGPLDGPPVVLLHGFPQRATSWAKVSEQLNAEGLRTYALDQRGYSPGARPTSRFAYGLGELVGDVTALIHLIGRPVHLVGHDWGSAVAWAVAGGHPELVRTLTAVSVAHPTAFMKSMVSSSQPLRSYYMLLFQLPVLPERLLSTPNGLGEKMLRAAGMDSDMIETFRRDIVADGALPGGLGYYRSIVLGGKEVGRKVSVPTTYVWSDQDAALARRGAELTADYVTAPYELVVVRGATHWLLDQNAPELAEIIVERVRSV</sequence>
<organism evidence="2 3">
    <name type="scientific">Aeromicrobium yanjiei</name>
    <dbReference type="NCBI Taxonomy" id="2662028"/>
    <lineage>
        <taxon>Bacteria</taxon>
        <taxon>Bacillati</taxon>
        <taxon>Actinomycetota</taxon>
        <taxon>Actinomycetes</taxon>
        <taxon>Propionibacteriales</taxon>
        <taxon>Nocardioidaceae</taxon>
        <taxon>Aeromicrobium</taxon>
    </lineage>
</organism>
<dbReference type="InterPro" id="IPR000639">
    <property type="entry name" value="Epox_hydrolase-like"/>
</dbReference>
<dbReference type="PANTHER" id="PTHR43329">
    <property type="entry name" value="EPOXIDE HYDROLASE"/>
    <property type="match status" value="1"/>
</dbReference>
<dbReference type="InterPro" id="IPR029058">
    <property type="entry name" value="AB_hydrolase_fold"/>
</dbReference>
<dbReference type="RefSeq" id="WP_153653371.1">
    <property type="nucleotide sequence ID" value="NZ_CP045737.1"/>
</dbReference>
<protein>
    <submittedName>
        <fullName evidence="2">Alpha/beta fold hydrolase</fullName>
    </submittedName>
</protein>
<dbReference type="AlphaFoldDB" id="A0A5Q2MK20"/>
<dbReference type="KEGG" id="aef:GEV26_12110"/>
<keyword evidence="3" id="KW-1185">Reference proteome</keyword>
<evidence type="ECO:0000256" key="1">
    <source>
        <dbReference type="ARBA" id="ARBA00022801"/>
    </source>
</evidence>
<dbReference type="PRINTS" id="PR00412">
    <property type="entry name" value="EPOXHYDRLASE"/>
</dbReference>
<evidence type="ECO:0000313" key="2">
    <source>
        <dbReference type="EMBL" id="QGG42053.1"/>
    </source>
</evidence>
<dbReference type="GO" id="GO:0016787">
    <property type="term" value="F:hydrolase activity"/>
    <property type="evidence" value="ECO:0007669"/>
    <property type="project" value="UniProtKB-KW"/>
</dbReference>
<evidence type="ECO:0000313" key="3">
    <source>
        <dbReference type="Proteomes" id="UP000392064"/>
    </source>
</evidence>
<dbReference type="EMBL" id="CP045737">
    <property type="protein sequence ID" value="QGG42053.1"/>
    <property type="molecule type" value="Genomic_DNA"/>
</dbReference>
<accession>A0A5Q2MK20</accession>
<gene>
    <name evidence="2" type="ORF">GEV26_12110</name>
</gene>
<name>A0A5Q2MK20_9ACTN</name>
<keyword evidence="1 2" id="KW-0378">Hydrolase</keyword>
<dbReference type="Pfam" id="PF00561">
    <property type="entry name" value="Abhydrolase_1"/>
    <property type="match status" value="1"/>
</dbReference>
<reference evidence="2 3" key="1">
    <citation type="submission" date="2019-11" db="EMBL/GenBank/DDBJ databases">
        <authorList>
            <person name="Li J."/>
        </authorList>
    </citation>
    <scope>NUCLEOTIDE SEQUENCE [LARGE SCALE GENOMIC DNA]</scope>
    <source>
        <strain evidence="2 3">MF47</strain>
    </source>
</reference>
<dbReference type="SUPFAM" id="SSF53474">
    <property type="entry name" value="alpha/beta-Hydrolases"/>
    <property type="match status" value="1"/>
</dbReference>
<dbReference type="InterPro" id="IPR000073">
    <property type="entry name" value="AB_hydrolase_1"/>
</dbReference>
<dbReference type="Proteomes" id="UP000392064">
    <property type="component" value="Chromosome"/>
</dbReference>
<proteinExistence type="predicted"/>